<protein>
    <submittedName>
        <fullName evidence="3">Bagremycin/ferroverdin biosynthesis copper chaperon BagZ/FevE</fullName>
    </submittedName>
</protein>
<evidence type="ECO:0000313" key="3">
    <source>
        <dbReference type="EMBL" id="MFM9650356.1"/>
    </source>
</evidence>
<accession>A0ABW9IPD3</accession>
<dbReference type="Proteomes" id="UP001631993">
    <property type="component" value="Unassembled WGS sequence"/>
</dbReference>
<dbReference type="InterPro" id="IPR010928">
    <property type="entry name" value="MelC1"/>
</dbReference>
<sequence length="122" mass="12885">MKRRDVVKGIAGAAAVVAVPAGVIRAGDTWAAAHDDTGGEHSEEAVRDLYTEQYKGRTITVSQATGAVHIDGKELHVMKLGDGAYLTSMCHYRIEPTPLAAGRQAVDELRGANLLPSGTHHA</sequence>
<organism evidence="3 4">
    <name type="scientific">Streptomyces galilaeus</name>
    <dbReference type="NCBI Taxonomy" id="33899"/>
    <lineage>
        <taxon>Bacteria</taxon>
        <taxon>Bacillati</taxon>
        <taxon>Actinomycetota</taxon>
        <taxon>Actinomycetes</taxon>
        <taxon>Kitasatosporales</taxon>
        <taxon>Streptomycetaceae</taxon>
        <taxon>Streptomyces</taxon>
    </lineage>
</organism>
<dbReference type="Pfam" id="PF06236">
    <property type="entry name" value="MelC1"/>
    <property type="match status" value="1"/>
</dbReference>
<dbReference type="Gene3D" id="3.30.1880.10">
    <property type="entry name" value="protein ne1242 domain like"/>
    <property type="match status" value="1"/>
</dbReference>
<dbReference type="GeneID" id="93760922"/>
<name>A0ABW9IPD3_STRGJ</name>
<dbReference type="RefSeq" id="WP_229894591.1">
    <property type="nucleotide sequence ID" value="NZ_BMVS01000011.1"/>
</dbReference>
<evidence type="ECO:0000313" key="4">
    <source>
        <dbReference type="Proteomes" id="UP001631993"/>
    </source>
</evidence>
<evidence type="ECO:0000256" key="1">
    <source>
        <dbReference type="ARBA" id="ARBA00022729"/>
    </source>
</evidence>
<gene>
    <name evidence="3" type="primary">bagZ</name>
    <name evidence="3" type="ORF">ACKI1S_29920</name>
</gene>
<keyword evidence="2" id="KW-0186">Copper</keyword>
<keyword evidence="1" id="KW-0732">Signal</keyword>
<dbReference type="InterPro" id="IPR023199">
    <property type="entry name" value="GriE/MELC1_sf"/>
</dbReference>
<dbReference type="NCBIfam" id="NF041221">
    <property type="entry name" value="BagZ_FevE"/>
    <property type="match status" value="1"/>
</dbReference>
<keyword evidence="4" id="KW-1185">Reference proteome</keyword>
<proteinExistence type="predicted"/>
<comment type="caution">
    <text evidence="3">The sequence shown here is derived from an EMBL/GenBank/DDBJ whole genome shotgun (WGS) entry which is preliminary data.</text>
</comment>
<reference evidence="3 4" key="1">
    <citation type="submission" date="2024-12" db="EMBL/GenBank/DDBJ databases">
        <title>Forecasting of Potato common scab and diversities of Pathogenic streptomyces spp. in china.</title>
        <authorList>
            <person name="Handique U."/>
            <person name="Wu J."/>
        </authorList>
    </citation>
    <scope>NUCLEOTIDE SEQUENCE [LARGE SCALE GENOMIC DNA]</scope>
    <source>
        <strain evidence="3 4">ZRIMU1585</strain>
    </source>
</reference>
<evidence type="ECO:0000256" key="2">
    <source>
        <dbReference type="ARBA" id="ARBA00023008"/>
    </source>
</evidence>
<dbReference type="EMBL" id="JBJVNE010000016">
    <property type="protein sequence ID" value="MFM9650356.1"/>
    <property type="molecule type" value="Genomic_DNA"/>
</dbReference>